<dbReference type="Proteomes" id="UP000092498">
    <property type="component" value="Chromosome"/>
</dbReference>
<feature type="domain" description="TadE-like" evidence="1">
    <location>
        <begin position="21"/>
        <end position="63"/>
    </location>
</feature>
<dbReference type="KEGG" id="cbot:ATE48_05030"/>
<dbReference type="AlphaFoldDB" id="A0A1B1AFH5"/>
<dbReference type="RefSeq" id="WP_066768436.1">
    <property type="nucleotide sequence ID" value="NZ_CP013244.1"/>
</dbReference>
<protein>
    <recommendedName>
        <fullName evidence="1">TadE-like domain-containing protein</fullName>
    </recommendedName>
</protein>
<dbReference type="OrthoDB" id="7990385at2"/>
<dbReference type="Pfam" id="PF07811">
    <property type="entry name" value="TadE"/>
    <property type="match status" value="1"/>
</dbReference>
<dbReference type="EMBL" id="CP013244">
    <property type="protein sequence ID" value="ANP45319.1"/>
    <property type="molecule type" value="Genomic_DNA"/>
</dbReference>
<gene>
    <name evidence="2" type="ORF">ATE48_05030</name>
</gene>
<name>A0A1B1AFH5_9PROT</name>
<dbReference type="InParanoid" id="A0A1B1AFH5"/>
<evidence type="ECO:0000313" key="2">
    <source>
        <dbReference type="EMBL" id="ANP45319.1"/>
    </source>
</evidence>
<organism evidence="2 3">
    <name type="scientific">Candidatus Viadribacter manganicus</name>
    <dbReference type="NCBI Taxonomy" id="1759059"/>
    <lineage>
        <taxon>Bacteria</taxon>
        <taxon>Pseudomonadati</taxon>
        <taxon>Pseudomonadota</taxon>
        <taxon>Alphaproteobacteria</taxon>
        <taxon>Hyphomonadales</taxon>
        <taxon>Hyphomonadaceae</taxon>
        <taxon>Candidatus Viadribacter</taxon>
    </lineage>
</organism>
<keyword evidence="3" id="KW-1185">Reference proteome</keyword>
<accession>A0A1B1AFH5</accession>
<sequence>MFARALLRLRPFKRFARARRGSAAVEFALVLMPFFLLTFGLAEVAMIGFAQTSLDFAVSETSRQIRTGQAQNGGVTEAQIKTQLCNELNNFIVMGCDGNLFLDVRRFDSFVDAGNNAQNPIQNNQFSGAGMGYQPGASSDIVVVRAYYRWHVMTPLFEPVFQNISGGERILVATMMFRNEPF</sequence>
<dbReference type="InterPro" id="IPR012495">
    <property type="entry name" value="TadE-like_dom"/>
</dbReference>
<evidence type="ECO:0000313" key="3">
    <source>
        <dbReference type="Proteomes" id="UP000092498"/>
    </source>
</evidence>
<reference evidence="2 3" key="1">
    <citation type="submission" date="2015-11" db="EMBL/GenBank/DDBJ databases">
        <title>Whole-Genome Sequence of Candidatus Oderbacter manganicum from the National Park Lower Oder Valley, Germany.</title>
        <authorList>
            <person name="Braun B."/>
            <person name="Liere K."/>
            <person name="Szewzyk U."/>
        </authorList>
    </citation>
    <scope>NUCLEOTIDE SEQUENCE [LARGE SCALE GENOMIC DNA]</scope>
    <source>
        <strain evidence="2 3">OTSz_A_272</strain>
    </source>
</reference>
<dbReference type="STRING" id="1759059.ATE48_05030"/>
<proteinExistence type="predicted"/>
<evidence type="ECO:0000259" key="1">
    <source>
        <dbReference type="Pfam" id="PF07811"/>
    </source>
</evidence>